<evidence type="ECO:0000256" key="1">
    <source>
        <dbReference type="SAM" id="MobiDB-lite"/>
    </source>
</evidence>
<accession>A0ABX6IQG0</accession>
<dbReference type="RefSeq" id="WP_080124823.1">
    <property type="nucleotide sequence ID" value="NZ_CP035278.1"/>
</dbReference>
<protein>
    <submittedName>
        <fullName evidence="3">Inclusion membrane protein-24</fullName>
    </submittedName>
</protein>
<feature type="compositionally biased region" description="Basic and acidic residues" evidence="1">
    <location>
        <begin position="198"/>
        <end position="213"/>
    </location>
</feature>
<keyword evidence="2" id="KW-1133">Transmembrane helix</keyword>
<proteinExistence type="predicted"/>
<feature type="transmembrane region" description="Helical" evidence="2">
    <location>
        <begin position="42"/>
        <end position="65"/>
    </location>
</feature>
<reference evidence="3" key="1">
    <citation type="submission" date="2019-01" db="EMBL/GenBank/DDBJ databases">
        <title>Whole genome sequencing and annotation enables comparative genome analysis that reveals unique features of the Chlamydia suis R19 Genome.</title>
        <authorList>
            <person name="Dimond Z.E."/>
        </authorList>
    </citation>
    <scope>NUCLEOTIDE SEQUENCE [LARGE SCALE GENOMIC DNA]</scope>
    <source>
        <strain evidence="3">R19</strain>
    </source>
</reference>
<keyword evidence="4" id="KW-1185">Reference proteome</keyword>
<evidence type="ECO:0000256" key="2">
    <source>
        <dbReference type="SAM" id="Phobius"/>
    </source>
</evidence>
<evidence type="ECO:0000313" key="3">
    <source>
        <dbReference type="EMBL" id="QHP83364.1"/>
    </source>
</evidence>
<feature type="transmembrane region" description="Helical" evidence="2">
    <location>
        <begin position="77"/>
        <end position="100"/>
    </location>
</feature>
<keyword evidence="2" id="KW-0472">Membrane</keyword>
<dbReference type="EMBL" id="CP035278">
    <property type="protein sequence ID" value="QHP83364.1"/>
    <property type="molecule type" value="Genomic_DNA"/>
</dbReference>
<keyword evidence="2" id="KW-0812">Transmembrane</keyword>
<organism evidence="3 4">
    <name type="scientific">Chlamydia suis</name>
    <dbReference type="NCBI Taxonomy" id="83559"/>
    <lineage>
        <taxon>Bacteria</taxon>
        <taxon>Pseudomonadati</taxon>
        <taxon>Chlamydiota</taxon>
        <taxon>Chlamydiia</taxon>
        <taxon>Chlamydiales</taxon>
        <taxon>Chlamydiaceae</taxon>
        <taxon>Chlamydia/Chlamydophila group</taxon>
        <taxon>Chlamydia</taxon>
    </lineage>
</organism>
<evidence type="ECO:0000313" key="4">
    <source>
        <dbReference type="Proteomes" id="UP000512184"/>
    </source>
</evidence>
<gene>
    <name evidence="3" type="primary">Inclusion membrane protein-24</name>
    <name evidence="3" type="ORF">Chls_489</name>
</gene>
<sequence>MIHPLKLEHASRALYDQQLQILSKEEKLSIQKEIHKHKVKSVPIIFFSMLVAVGALFALCIGTMLCFIGNTLFLSEIFLPFILPGILALVPVVLLLYVAWKEQKLVIQKQQQIATSCYFESVAFCRDAEPKELSVKQLVNFLRSEVLPAGFSKRFTFAVLTLAKPSLLIKKTSLTKTSFDETIETAFSHVREGLYLSESEKRDHESQLEKQDSSAKPFT</sequence>
<name>A0ABX6IQG0_9CHLA</name>
<feature type="region of interest" description="Disordered" evidence="1">
    <location>
        <begin position="198"/>
        <end position="219"/>
    </location>
</feature>
<dbReference type="Proteomes" id="UP000512184">
    <property type="component" value="Chromosome"/>
</dbReference>